<gene>
    <name evidence="8" type="primary">dauW</name>
</gene>
<sequence>MSGTPTVPGDTSRRFDRHLEGASPVARYPQVPSAPHTQVRPSSVVGRHDPRYPDLVSRGINARFTPDPDTVRVVATAEQAVQAVRDSVRDGTRLAVRSGGHCFESLVDDPAVTTVIDVSEMRSVYFDEELNAFSVDSGATLGTMYRSLYLGWGVTVPAGRCPEVGVGGHIAGGGGGALSRTYGLSVDHLHGVEVVVVDSGGRARLVRATREPSDPHRDLWWAHTGGGAGSFGLVTRYLFRSPGTDAGSRLPDPGRLLPRPPGSVLRKTVRWNWDSVDETAFCTLVRNFGAWHERHAAPGDPGARLDNSLALPRTGGGPLTLEMAVDATRPDAEELTDLFIRGVSQGVGARPEVSVTTLPWLAATLVPDEFAGMKGRFKSKAAFLRTGWSERQARMVYQRLTDTADYHNPAATVYLLSHGGEVNRPGPADTAMAHRDAVLKTYWSVFWFDEREDALHLDWIRACYAEFFGDAGGVPDPRRGYGGAFVNYADADLTDPDLNRSGVPWHHLYFRDNYAALRRVKERWDPDDVFRHALSVRRSGDGSAPGISRSGTPGRTGSSDPPAS</sequence>
<feature type="region of interest" description="Disordered" evidence="6">
    <location>
        <begin position="24"/>
        <end position="52"/>
    </location>
</feature>
<dbReference type="PROSITE" id="PS51387">
    <property type="entry name" value="FAD_PCMH"/>
    <property type="match status" value="1"/>
</dbReference>
<dbReference type="Pfam" id="PF08031">
    <property type="entry name" value="BBE"/>
    <property type="match status" value="1"/>
</dbReference>
<dbReference type="PANTHER" id="PTHR42973">
    <property type="entry name" value="BINDING OXIDOREDUCTASE, PUTATIVE (AFU_ORTHOLOGUE AFUA_1G17690)-RELATED"/>
    <property type="match status" value="1"/>
</dbReference>
<feature type="compositionally biased region" description="Low complexity" evidence="6">
    <location>
        <begin position="546"/>
        <end position="564"/>
    </location>
</feature>
<evidence type="ECO:0000256" key="3">
    <source>
        <dbReference type="ARBA" id="ARBA00022630"/>
    </source>
</evidence>
<dbReference type="Gene3D" id="3.40.462.20">
    <property type="match status" value="1"/>
</dbReference>
<dbReference type="InterPro" id="IPR016166">
    <property type="entry name" value="FAD-bd_PCMH"/>
</dbReference>
<dbReference type="InterPro" id="IPR050416">
    <property type="entry name" value="FAD-linked_Oxidoreductase"/>
</dbReference>
<feature type="region of interest" description="Disordered" evidence="6">
    <location>
        <begin position="535"/>
        <end position="564"/>
    </location>
</feature>
<evidence type="ECO:0000256" key="2">
    <source>
        <dbReference type="ARBA" id="ARBA00005466"/>
    </source>
</evidence>
<evidence type="ECO:0000259" key="7">
    <source>
        <dbReference type="PROSITE" id="PS51387"/>
    </source>
</evidence>
<protein>
    <submittedName>
        <fullName evidence="8">DauW</fullName>
    </submittedName>
</protein>
<comment type="similarity">
    <text evidence="2">Belongs to the oxygen-dependent FAD-linked oxidoreductase family.</text>
</comment>
<keyword evidence="5" id="KW-0560">Oxidoreductase</keyword>
<dbReference type="Gene3D" id="3.30.465.10">
    <property type="match status" value="1"/>
</dbReference>
<evidence type="ECO:0000256" key="4">
    <source>
        <dbReference type="ARBA" id="ARBA00022827"/>
    </source>
</evidence>
<dbReference type="InterPro" id="IPR006094">
    <property type="entry name" value="Oxid_FAD_bind_N"/>
</dbReference>
<dbReference type="PANTHER" id="PTHR42973:SF39">
    <property type="entry name" value="FAD-BINDING PCMH-TYPE DOMAIN-CONTAINING PROTEIN"/>
    <property type="match status" value="1"/>
</dbReference>
<keyword evidence="3" id="KW-0285">Flavoprotein</keyword>
<dbReference type="AlphaFoldDB" id="A5A3J1"/>
<evidence type="ECO:0000313" key="8">
    <source>
        <dbReference type="EMBL" id="ABP63665.1"/>
    </source>
</evidence>
<dbReference type="SUPFAM" id="SSF56176">
    <property type="entry name" value="FAD-binding/transporter-associated domain-like"/>
    <property type="match status" value="1"/>
</dbReference>
<accession>A5A3J1</accession>
<reference evidence="8" key="1">
    <citation type="journal article" date="2007" name="Zhongguo Sheng Wu Gong Cheng Za Zhi">
        <title>Cloning and expression of dauW gene from daunorubicin-producing Streptomyces coeruleorubidus SIPI-1482.</title>
        <authorList>
            <person name="Hu H."/>
            <person name="Shang K."/>
            <person name="Hu Y."/>
            <person name="Zhu C."/>
            <person name="Zhu B."/>
        </authorList>
    </citation>
    <scope>NUCLEOTIDE SEQUENCE</scope>
</reference>
<evidence type="ECO:0000256" key="1">
    <source>
        <dbReference type="ARBA" id="ARBA00001974"/>
    </source>
</evidence>
<dbReference type="InterPro" id="IPR036318">
    <property type="entry name" value="FAD-bd_PCMH-like_sf"/>
</dbReference>
<dbReference type="InterPro" id="IPR012951">
    <property type="entry name" value="BBE"/>
</dbReference>
<proteinExistence type="inferred from homology"/>
<comment type="cofactor">
    <cofactor evidence="1">
        <name>FAD</name>
        <dbReference type="ChEBI" id="CHEBI:57692"/>
    </cofactor>
</comment>
<evidence type="ECO:0000256" key="6">
    <source>
        <dbReference type="SAM" id="MobiDB-lite"/>
    </source>
</evidence>
<dbReference type="GO" id="GO:0071949">
    <property type="term" value="F:FAD binding"/>
    <property type="evidence" value="ECO:0007669"/>
    <property type="project" value="InterPro"/>
</dbReference>
<keyword evidence="4" id="KW-0274">FAD</keyword>
<organism evidence="8">
    <name type="scientific">Streptomyces coeruleorubidus</name>
    <dbReference type="NCBI Taxonomy" id="116188"/>
    <lineage>
        <taxon>Bacteria</taxon>
        <taxon>Bacillati</taxon>
        <taxon>Actinomycetota</taxon>
        <taxon>Actinomycetes</taxon>
        <taxon>Kitasatosporales</taxon>
        <taxon>Streptomycetaceae</taxon>
        <taxon>Streptomyces</taxon>
    </lineage>
</organism>
<dbReference type="Pfam" id="PF01565">
    <property type="entry name" value="FAD_binding_4"/>
    <property type="match status" value="1"/>
</dbReference>
<dbReference type="GO" id="GO:0016491">
    <property type="term" value="F:oxidoreductase activity"/>
    <property type="evidence" value="ECO:0007669"/>
    <property type="project" value="UniProtKB-KW"/>
</dbReference>
<name>A5A3J1_STRC4</name>
<dbReference type="EMBL" id="EF523565">
    <property type="protein sequence ID" value="ABP63665.1"/>
    <property type="molecule type" value="Genomic_DNA"/>
</dbReference>
<dbReference type="InterPro" id="IPR016169">
    <property type="entry name" value="FAD-bd_PCMH_sub2"/>
</dbReference>
<evidence type="ECO:0000256" key="5">
    <source>
        <dbReference type="ARBA" id="ARBA00023002"/>
    </source>
</evidence>
<feature type="domain" description="FAD-binding PCMH-type" evidence="7">
    <location>
        <begin position="64"/>
        <end position="244"/>
    </location>
</feature>